<dbReference type="SUPFAM" id="SSF53850">
    <property type="entry name" value="Periplasmic binding protein-like II"/>
    <property type="match status" value="1"/>
</dbReference>
<keyword evidence="2" id="KW-0805">Transcription regulation</keyword>
<dbReference type="SUPFAM" id="SSF46785">
    <property type="entry name" value="Winged helix' DNA-binding domain"/>
    <property type="match status" value="1"/>
</dbReference>
<comment type="caution">
    <text evidence="6">The sequence shown here is derived from an EMBL/GenBank/DDBJ whole genome shotgun (WGS) entry which is preliminary data.</text>
</comment>
<sequence>MNLLKLRILELLDRHKQVTAVAKALNMSQPTVSFHMKKMESEWGVTLFEAKTRRIYLTNAGKMLLPFAQQMGALHAEAEAALGELKDSGRALVRIGCTDCALATLLKSDWLAETDRLGGIRVKVIKEDEQSLGRLLEANRLDLAICGQPLTDTEHMQRMKLLSSPLKLLLPTDDPMSRPGADLSMALLRHPLIEHAERSIADLMMPWMTLRQESASSGATLDSVEWIMHAVRSGRGMAVLPECALPLHRDGVASTDLPGHPKDWTLYASWKSNYWNAPLMESLVFSLQASAAASAR</sequence>
<dbReference type="Pfam" id="PF03466">
    <property type="entry name" value="LysR_substrate"/>
    <property type="match status" value="1"/>
</dbReference>
<dbReference type="PRINTS" id="PR00039">
    <property type="entry name" value="HTHLYSR"/>
</dbReference>
<evidence type="ECO:0000259" key="5">
    <source>
        <dbReference type="PROSITE" id="PS50931"/>
    </source>
</evidence>
<accession>A0ABV8SCZ5</accession>
<dbReference type="Gene3D" id="3.40.190.10">
    <property type="entry name" value="Periplasmic binding protein-like II"/>
    <property type="match status" value="2"/>
</dbReference>
<evidence type="ECO:0000313" key="7">
    <source>
        <dbReference type="Proteomes" id="UP001595755"/>
    </source>
</evidence>
<feature type="domain" description="HTH lysR-type" evidence="5">
    <location>
        <begin position="1"/>
        <end position="58"/>
    </location>
</feature>
<keyword evidence="7" id="KW-1185">Reference proteome</keyword>
<comment type="similarity">
    <text evidence="1">Belongs to the LysR transcriptional regulatory family.</text>
</comment>
<evidence type="ECO:0000256" key="1">
    <source>
        <dbReference type="ARBA" id="ARBA00009437"/>
    </source>
</evidence>
<dbReference type="RefSeq" id="WP_204604326.1">
    <property type="nucleotide sequence ID" value="NZ_JBHSED010000038.1"/>
</dbReference>
<dbReference type="PANTHER" id="PTHR30126">
    <property type="entry name" value="HTH-TYPE TRANSCRIPTIONAL REGULATOR"/>
    <property type="match status" value="1"/>
</dbReference>
<dbReference type="InterPro" id="IPR036390">
    <property type="entry name" value="WH_DNA-bd_sf"/>
</dbReference>
<dbReference type="InterPro" id="IPR005119">
    <property type="entry name" value="LysR_subst-bd"/>
</dbReference>
<dbReference type="Proteomes" id="UP001595755">
    <property type="component" value="Unassembled WGS sequence"/>
</dbReference>
<name>A0ABV8SCZ5_9BACL</name>
<evidence type="ECO:0000256" key="4">
    <source>
        <dbReference type="ARBA" id="ARBA00023163"/>
    </source>
</evidence>
<protein>
    <submittedName>
        <fullName evidence="6">LysR family transcriptional regulator</fullName>
    </submittedName>
</protein>
<dbReference type="PANTHER" id="PTHR30126:SF39">
    <property type="entry name" value="HTH-TYPE TRANSCRIPTIONAL REGULATOR CYSL"/>
    <property type="match status" value="1"/>
</dbReference>
<dbReference type="Pfam" id="PF00126">
    <property type="entry name" value="HTH_1"/>
    <property type="match status" value="1"/>
</dbReference>
<reference evidence="7" key="1">
    <citation type="journal article" date="2019" name="Int. J. Syst. Evol. Microbiol.">
        <title>The Global Catalogue of Microorganisms (GCM) 10K type strain sequencing project: providing services to taxonomists for standard genome sequencing and annotation.</title>
        <authorList>
            <consortium name="The Broad Institute Genomics Platform"/>
            <consortium name="The Broad Institute Genome Sequencing Center for Infectious Disease"/>
            <person name="Wu L."/>
            <person name="Ma J."/>
        </authorList>
    </citation>
    <scope>NUCLEOTIDE SEQUENCE [LARGE SCALE GENOMIC DNA]</scope>
    <source>
        <strain evidence="7">CGMCC 4.1641</strain>
    </source>
</reference>
<organism evidence="6 7">
    <name type="scientific">Cohnella boryungensis</name>
    <dbReference type="NCBI Taxonomy" id="768479"/>
    <lineage>
        <taxon>Bacteria</taxon>
        <taxon>Bacillati</taxon>
        <taxon>Bacillota</taxon>
        <taxon>Bacilli</taxon>
        <taxon>Bacillales</taxon>
        <taxon>Paenibacillaceae</taxon>
        <taxon>Cohnella</taxon>
    </lineage>
</organism>
<dbReference type="Gene3D" id="1.10.10.10">
    <property type="entry name" value="Winged helix-like DNA-binding domain superfamily/Winged helix DNA-binding domain"/>
    <property type="match status" value="1"/>
</dbReference>
<keyword evidence="3" id="KW-0238">DNA-binding</keyword>
<dbReference type="InterPro" id="IPR000847">
    <property type="entry name" value="LysR_HTH_N"/>
</dbReference>
<dbReference type="EMBL" id="JBHSED010000038">
    <property type="protein sequence ID" value="MFC4305443.1"/>
    <property type="molecule type" value="Genomic_DNA"/>
</dbReference>
<proteinExistence type="inferred from homology"/>
<dbReference type="CDD" id="cd05466">
    <property type="entry name" value="PBP2_LTTR_substrate"/>
    <property type="match status" value="1"/>
</dbReference>
<gene>
    <name evidence="6" type="ORF">ACFO1S_18595</name>
</gene>
<evidence type="ECO:0000256" key="2">
    <source>
        <dbReference type="ARBA" id="ARBA00023015"/>
    </source>
</evidence>
<dbReference type="PROSITE" id="PS50931">
    <property type="entry name" value="HTH_LYSR"/>
    <property type="match status" value="1"/>
</dbReference>
<keyword evidence="4" id="KW-0804">Transcription</keyword>
<evidence type="ECO:0000256" key="3">
    <source>
        <dbReference type="ARBA" id="ARBA00023125"/>
    </source>
</evidence>
<evidence type="ECO:0000313" key="6">
    <source>
        <dbReference type="EMBL" id="MFC4305443.1"/>
    </source>
</evidence>
<dbReference type="InterPro" id="IPR036388">
    <property type="entry name" value="WH-like_DNA-bd_sf"/>
</dbReference>